<organism evidence="5">
    <name type="scientific">Fervidicoccus fontis</name>
    <dbReference type="NCBI Taxonomy" id="683846"/>
    <lineage>
        <taxon>Archaea</taxon>
        <taxon>Thermoproteota</taxon>
        <taxon>Thermoprotei</taxon>
        <taxon>Fervidicoccales</taxon>
        <taxon>Fervidicoccaceae</taxon>
        <taxon>Fervidicoccus</taxon>
    </lineage>
</organism>
<dbReference type="PANTHER" id="PTHR42788:SF13">
    <property type="entry name" value="ALIPHATIC SULFONATES IMPORT ATP-BINDING PROTEIN SSUB"/>
    <property type="match status" value="1"/>
</dbReference>
<comment type="caution">
    <text evidence="5">The sequence shown here is derived from an EMBL/GenBank/DDBJ whole genome shotgun (WGS) entry which is preliminary data.</text>
</comment>
<dbReference type="InterPro" id="IPR027417">
    <property type="entry name" value="P-loop_NTPase"/>
</dbReference>
<dbReference type="AlphaFoldDB" id="A0A7J3SLW6"/>
<dbReference type="PANTHER" id="PTHR42788">
    <property type="entry name" value="TAURINE IMPORT ATP-BINDING PROTEIN-RELATED"/>
    <property type="match status" value="1"/>
</dbReference>
<dbReference type="GO" id="GO:0005524">
    <property type="term" value="F:ATP binding"/>
    <property type="evidence" value="ECO:0007669"/>
    <property type="project" value="UniProtKB-KW"/>
</dbReference>
<dbReference type="InterPro" id="IPR050166">
    <property type="entry name" value="ABC_transporter_ATP-bind"/>
</dbReference>
<evidence type="ECO:0000256" key="1">
    <source>
        <dbReference type="ARBA" id="ARBA00022448"/>
    </source>
</evidence>
<dbReference type="InterPro" id="IPR003593">
    <property type="entry name" value="AAA+_ATPase"/>
</dbReference>
<dbReference type="InterPro" id="IPR003439">
    <property type="entry name" value="ABC_transporter-like_ATP-bd"/>
</dbReference>
<reference evidence="5" key="1">
    <citation type="journal article" date="2020" name="mSystems">
        <title>Genome- and Community-Level Interaction Insights into Carbon Utilization and Element Cycling Functions of Hydrothermarchaeota in Hydrothermal Sediment.</title>
        <authorList>
            <person name="Zhou Z."/>
            <person name="Liu Y."/>
            <person name="Xu W."/>
            <person name="Pan J."/>
            <person name="Luo Z.H."/>
            <person name="Li M."/>
        </authorList>
    </citation>
    <scope>NUCLEOTIDE SEQUENCE [LARGE SCALE GENOMIC DNA]</scope>
    <source>
        <strain evidence="5">SpSt-885</strain>
    </source>
</reference>
<gene>
    <name evidence="5" type="ORF">ENW83_01555</name>
</gene>
<feature type="domain" description="ABC transporter" evidence="4">
    <location>
        <begin position="5"/>
        <end position="215"/>
    </location>
</feature>
<evidence type="ECO:0000256" key="2">
    <source>
        <dbReference type="ARBA" id="ARBA00022741"/>
    </source>
</evidence>
<evidence type="ECO:0000313" key="5">
    <source>
        <dbReference type="EMBL" id="HGZ59879.1"/>
    </source>
</evidence>
<keyword evidence="3 5" id="KW-0067">ATP-binding</keyword>
<accession>A0A7J3SLW6</accession>
<sequence>MDELVSVKNISKAFGNELIISDVSFTLHKGEALGLVGPNGAGKSTMLRIIAGLVKPDKGDVRVNGRLGYTPQENLLLPWFNLKENILLPARLLKIDKREAERMLRELSEALGISEHLEKKVREVSGGTARKAALARSLITSPDILLLDEPYVGLDVDSVKSLQKSLMNLRKETGIGMIIVSHQLDEMREISDRALVLSYRPARVVREIKWGNSTS</sequence>
<dbReference type="Gene3D" id="3.40.50.300">
    <property type="entry name" value="P-loop containing nucleotide triphosphate hydrolases"/>
    <property type="match status" value="1"/>
</dbReference>
<keyword evidence="2" id="KW-0547">Nucleotide-binding</keyword>
<proteinExistence type="predicted"/>
<dbReference type="GO" id="GO:0016887">
    <property type="term" value="F:ATP hydrolysis activity"/>
    <property type="evidence" value="ECO:0007669"/>
    <property type="project" value="InterPro"/>
</dbReference>
<dbReference type="EMBL" id="DTLS01000044">
    <property type="protein sequence ID" value="HGZ59879.1"/>
    <property type="molecule type" value="Genomic_DNA"/>
</dbReference>
<keyword evidence="1" id="KW-0813">Transport</keyword>
<dbReference type="SUPFAM" id="SSF52540">
    <property type="entry name" value="P-loop containing nucleoside triphosphate hydrolases"/>
    <property type="match status" value="1"/>
</dbReference>
<dbReference type="PROSITE" id="PS50893">
    <property type="entry name" value="ABC_TRANSPORTER_2"/>
    <property type="match status" value="1"/>
</dbReference>
<name>A0A7J3SLW6_9CREN</name>
<dbReference type="SMART" id="SM00382">
    <property type="entry name" value="AAA"/>
    <property type="match status" value="1"/>
</dbReference>
<dbReference type="Pfam" id="PF00005">
    <property type="entry name" value="ABC_tran"/>
    <property type="match status" value="1"/>
</dbReference>
<protein>
    <submittedName>
        <fullName evidence="5">ABC transporter ATP-binding protein</fullName>
    </submittedName>
</protein>
<evidence type="ECO:0000259" key="4">
    <source>
        <dbReference type="PROSITE" id="PS50893"/>
    </source>
</evidence>
<evidence type="ECO:0000256" key="3">
    <source>
        <dbReference type="ARBA" id="ARBA00022840"/>
    </source>
</evidence>